<protein>
    <recommendedName>
        <fullName evidence="3">DUF2281 domain-containing protein</fullName>
    </recommendedName>
</protein>
<name>A0A848MDE5_PAELE</name>
<gene>
    <name evidence="1" type="ORF">HII30_21180</name>
</gene>
<organism evidence="1 2">
    <name type="scientific">Paenibacillus lemnae</name>
    <dbReference type="NCBI Taxonomy" id="1330551"/>
    <lineage>
        <taxon>Bacteria</taxon>
        <taxon>Bacillati</taxon>
        <taxon>Bacillota</taxon>
        <taxon>Bacilli</taxon>
        <taxon>Bacillales</taxon>
        <taxon>Paenibacillaceae</taxon>
        <taxon>Paenibacillus</taxon>
    </lineage>
</organism>
<proteinExistence type="predicted"/>
<comment type="caution">
    <text evidence="1">The sequence shown here is derived from an EMBL/GenBank/DDBJ whole genome shotgun (WGS) entry which is preliminary data.</text>
</comment>
<dbReference type="AlphaFoldDB" id="A0A848MDE5"/>
<accession>A0A848MDE5</accession>
<dbReference type="Proteomes" id="UP000565468">
    <property type="component" value="Unassembled WGS sequence"/>
</dbReference>
<reference evidence="1 2" key="1">
    <citation type="submission" date="2020-04" db="EMBL/GenBank/DDBJ databases">
        <title>Paenibacillus algicola sp. nov., a novel marine bacterium producing alginate lyase.</title>
        <authorList>
            <person name="Huang H."/>
        </authorList>
    </citation>
    <scope>NUCLEOTIDE SEQUENCE [LARGE SCALE GENOMIC DNA]</scope>
    <source>
        <strain evidence="1 2">L7-75</strain>
    </source>
</reference>
<dbReference type="RefSeq" id="WP_169507039.1">
    <property type="nucleotide sequence ID" value="NZ_JABBPN010000038.1"/>
</dbReference>
<sequence>MAVSKDHLNQLIQQLPDDLLPKAAEFLEGLVSQRQRPIPWDDEPTTQQDLDDIKKAKEAFTHGETIKLKDVIDELLN</sequence>
<dbReference type="EMBL" id="JABBPN010000038">
    <property type="protein sequence ID" value="NMO98269.1"/>
    <property type="molecule type" value="Genomic_DNA"/>
</dbReference>
<evidence type="ECO:0008006" key="3">
    <source>
        <dbReference type="Google" id="ProtNLM"/>
    </source>
</evidence>
<keyword evidence="2" id="KW-1185">Reference proteome</keyword>
<evidence type="ECO:0000313" key="1">
    <source>
        <dbReference type="EMBL" id="NMO98269.1"/>
    </source>
</evidence>
<evidence type="ECO:0000313" key="2">
    <source>
        <dbReference type="Proteomes" id="UP000565468"/>
    </source>
</evidence>